<proteinExistence type="inferred from homology"/>
<evidence type="ECO:0000256" key="2">
    <source>
        <dbReference type="ARBA" id="ARBA00023125"/>
    </source>
</evidence>
<comment type="function">
    <text evidence="3">This protein is an auxiliary protein of DNA polymerase delta and is involved in the control of eukaryotic DNA replication by increasing the polymerase's processivity during elongation of the leading strand.</text>
</comment>
<dbReference type="CDD" id="cd00577">
    <property type="entry name" value="PCNA"/>
    <property type="match status" value="1"/>
</dbReference>
<organism evidence="7 8">
    <name type="scientific">Bonamia ostreae</name>
    <dbReference type="NCBI Taxonomy" id="126728"/>
    <lineage>
        <taxon>Eukaryota</taxon>
        <taxon>Sar</taxon>
        <taxon>Rhizaria</taxon>
        <taxon>Endomyxa</taxon>
        <taxon>Ascetosporea</taxon>
        <taxon>Haplosporida</taxon>
        <taxon>Bonamia</taxon>
    </lineage>
</organism>
<evidence type="ECO:0000313" key="7">
    <source>
        <dbReference type="EMBL" id="MES1922265.1"/>
    </source>
</evidence>
<accession>A0ABV2ARG8</accession>
<sequence length="233" mass="26341">MDSSHVAVVSFSIKAENFEHYRVDRNFSLGVDTRMISKILRRLDNNNILTLRADESADTVNFCIQSTENDKEQYSFDIKKLNIDSERLNIPEKDYDCNININSSDFARVCQDLSNLDETVTLSADGKGVVFEVSGEAGSGKIEMRQSGDEGTTKRMKIVMNEDTKTLSQKYALSYLLSFVKASSLANDVTLCISENTPLLVEYEIDDFGFLRFYLAPKVFEEDDDGEEETPNE</sequence>
<evidence type="ECO:0000256" key="1">
    <source>
        <dbReference type="ARBA" id="ARBA00010462"/>
    </source>
</evidence>
<evidence type="ECO:0000313" key="8">
    <source>
        <dbReference type="Proteomes" id="UP001439008"/>
    </source>
</evidence>
<keyword evidence="3" id="KW-0539">Nucleus</keyword>
<dbReference type="InterPro" id="IPR022648">
    <property type="entry name" value="Pr_cel_nuc_antig_N"/>
</dbReference>
<dbReference type="InterPro" id="IPR022649">
    <property type="entry name" value="Pr_cel_nuc_antig_C"/>
</dbReference>
<comment type="similarity">
    <text evidence="1 4">Belongs to the PCNA family.</text>
</comment>
<dbReference type="NCBIfam" id="TIGR00590">
    <property type="entry name" value="pcna"/>
    <property type="match status" value="1"/>
</dbReference>
<dbReference type="Proteomes" id="UP001439008">
    <property type="component" value="Unassembled WGS sequence"/>
</dbReference>
<evidence type="ECO:0000256" key="3">
    <source>
        <dbReference type="RuleBase" id="RU000641"/>
    </source>
</evidence>
<comment type="subcellular location">
    <subcellularLocation>
        <location evidence="3">Nucleus</location>
    </subcellularLocation>
</comment>
<dbReference type="EMBL" id="JBDODL010002490">
    <property type="protein sequence ID" value="MES1922265.1"/>
    <property type="molecule type" value="Genomic_DNA"/>
</dbReference>
<dbReference type="Pfam" id="PF02747">
    <property type="entry name" value="PCNA_C"/>
    <property type="match status" value="1"/>
</dbReference>
<keyword evidence="2 4" id="KW-0238">DNA-binding</keyword>
<evidence type="ECO:0000259" key="6">
    <source>
        <dbReference type="Pfam" id="PF02747"/>
    </source>
</evidence>
<comment type="caution">
    <text evidence="7">The sequence shown here is derived from an EMBL/GenBank/DDBJ whole genome shotgun (WGS) entry which is preliminary data.</text>
</comment>
<reference evidence="7 8" key="1">
    <citation type="journal article" date="2024" name="BMC Biol.">
        <title>Comparative genomics of Ascetosporea gives new insight into the evolutionary basis for animal parasitism in Rhizaria.</title>
        <authorList>
            <person name="Hiltunen Thoren M."/>
            <person name="Onut-Brannstrom I."/>
            <person name="Alfjorden A."/>
            <person name="Peckova H."/>
            <person name="Swords F."/>
            <person name="Hooper C."/>
            <person name="Holzer A.S."/>
            <person name="Bass D."/>
            <person name="Burki F."/>
        </authorList>
    </citation>
    <scope>NUCLEOTIDE SEQUENCE [LARGE SCALE GENOMIC DNA]</scope>
    <source>
        <strain evidence="7">20-A016</strain>
    </source>
</reference>
<dbReference type="PRINTS" id="PR00339">
    <property type="entry name" value="PCNACYCLIN"/>
</dbReference>
<dbReference type="SUPFAM" id="SSF55979">
    <property type="entry name" value="DNA clamp"/>
    <property type="match status" value="2"/>
</dbReference>
<keyword evidence="4" id="KW-0235">DNA replication</keyword>
<dbReference type="Gene3D" id="3.70.10.10">
    <property type="match status" value="1"/>
</dbReference>
<dbReference type="PANTHER" id="PTHR11352">
    <property type="entry name" value="PROLIFERATING CELL NUCLEAR ANTIGEN"/>
    <property type="match status" value="1"/>
</dbReference>
<gene>
    <name evidence="7" type="ORF">MHBO_003773</name>
</gene>
<name>A0ABV2ARG8_9EUKA</name>
<dbReference type="InterPro" id="IPR046938">
    <property type="entry name" value="DNA_clamp_sf"/>
</dbReference>
<evidence type="ECO:0000256" key="4">
    <source>
        <dbReference type="RuleBase" id="RU003671"/>
    </source>
</evidence>
<feature type="domain" description="Proliferating cell nuclear antigen PCNA N-terminal" evidence="5">
    <location>
        <begin position="1"/>
        <end position="86"/>
    </location>
</feature>
<dbReference type="Pfam" id="PF00705">
    <property type="entry name" value="PCNA_N"/>
    <property type="match status" value="1"/>
</dbReference>
<feature type="domain" description="Proliferating cell nuclear antigen PCNA C-terminal" evidence="6">
    <location>
        <begin position="90"/>
        <end position="218"/>
    </location>
</feature>
<dbReference type="PANTHER" id="PTHR11352:SF0">
    <property type="entry name" value="PROLIFERATING CELL NUCLEAR ANTIGEN"/>
    <property type="match status" value="1"/>
</dbReference>
<keyword evidence="8" id="KW-1185">Reference proteome</keyword>
<evidence type="ECO:0000259" key="5">
    <source>
        <dbReference type="Pfam" id="PF00705"/>
    </source>
</evidence>
<protein>
    <recommendedName>
        <fullName evidence="3">DNA sliding clamp PCNA</fullName>
    </recommendedName>
</protein>
<dbReference type="InterPro" id="IPR000730">
    <property type="entry name" value="Pr_cel_nuc_antig"/>
</dbReference>